<keyword evidence="1" id="KW-0175">Coiled coil</keyword>
<comment type="caution">
    <text evidence="2">The sequence shown here is derived from an EMBL/GenBank/DDBJ whole genome shotgun (WGS) entry which is preliminary data.</text>
</comment>
<dbReference type="RefSeq" id="WP_051602504.1">
    <property type="nucleotide sequence ID" value="NZ_AWFH01000004.1"/>
</dbReference>
<protein>
    <submittedName>
        <fullName evidence="2">Uncharacterized protein</fullName>
    </submittedName>
</protein>
<dbReference type="EMBL" id="AWFH01000004">
    <property type="protein sequence ID" value="KCZ64344.1"/>
    <property type="molecule type" value="Genomic_DNA"/>
</dbReference>
<accession>A0A059E8V7</accession>
<dbReference type="STRING" id="1280948.HY36_13415"/>
<dbReference type="PATRIC" id="fig|1280948.3.peg.923"/>
<reference evidence="2 3" key="1">
    <citation type="journal article" date="2014" name="Antonie Van Leeuwenhoek">
        <title>Hyphomonas beringensis sp. nov. and Hyphomonas chukchiensis sp. nov., isolated from surface seawater of the Bering Sea and Chukchi Sea.</title>
        <authorList>
            <person name="Li C."/>
            <person name="Lai Q."/>
            <person name="Li G."/>
            <person name="Dong C."/>
            <person name="Wang J."/>
            <person name="Liao Y."/>
            <person name="Shao Z."/>
        </authorList>
    </citation>
    <scope>NUCLEOTIDE SEQUENCE [LARGE SCALE GENOMIC DNA]</scope>
    <source>
        <strain evidence="2 3">22II1-22F38</strain>
    </source>
</reference>
<organism evidence="2 3">
    <name type="scientific">Hyphomonas atlantica</name>
    <dbReference type="NCBI Taxonomy" id="1280948"/>
    <lineage>
        <taxon>Bacteria</taxon>
        <taxon>Pseudomonadati</taxon>
        <taxon>Pseudomonadota</taxon>
        <taxon>Alphaproteobacteria</taxon>
        <taxon>Hyphomonadales</taxon>
        <taxon>Hyphomonadaceae</taxon>
        <taxon>Hyphomonas</taxon>
    </lineage>
</organism>
<proteinExistence type="predicted"/>
<keyword evidence="3" id="KW-1185">Reference proteome</keyword>
<evidence type="ECO:0000313" key="2">
    <source>
        <dbReference type="EMBL" id="KCZ64344.1"/>
    </source>
</evidence>
<feature type="coiled-coil region" evidence="1">
    <location>
        <begin position="255"/>
        <end position="282"/>
    </location>
</feature>
<dbReference type="Proteomes" id="UP000024547">
    <property type="component" value="Unassembled WGS sequence"/>
</dbReference>
<sequence>MGGSIVATPFRWNIARREQLGSLISGVSPPQRLNDMFLESLRATAARILAHANRSDLAFIGRTPENLYDYLSGCFEGLRDTPQLHLVQYSLRNAGSVEQLPESTRQGLFDYLTALGLGPKAIATGPRPIALVDFVASGGTMEGLIRLMKMQAEQEGQDWTAVQRRLRIIGLRVRTKNSPNTWRWQQHQDWLHFIPDTIIRNVSAPAAFLYYLGNDQPKVTASFHPGRWAEEEGAARRPSRDQQAALGFATQLYDLGRTREERQNLAKRIARHRKMNQRATRRLVLRLRGG</sequence>
<evidence type="ECO:0000256" key="1">
    <source>
        <dbReference type="SAM" id="Coils"/>
    </source>
</evidence>
<dbReference type="AlphaFoldDB" id="A0A059E8V7"/>
<name>A0A059E8V7_9PROT</name>
<dbReference type="OrthoDB" id="7625563at2"/>
<gene>
    <name evidence="2" type="ORF">HY36_13415</name>
</gene>
<evidence type="ECO:0000313" key="3">
    <source>
        <dbReference type="Proteomes" id="UP000024547"/>
    </source>
</evidence>